<dbReference type="AlphaFoldDB" id="A0A6G1G604"/>
<accession>A0A6G1G604</accession>
<dbReference type="Pfam" id="PF01565">
    <property type="entry name" value="FAD_binding_4"/>
    <property type="match status" value="1"/>
</dbReference>
<name>A0A6G1G604_9PEZI</name>
<feature type="signal peptide" evidence="6">
    <location>
        <begin position="1"/>
        <end position="23"/>
    </location>
</feature>
<comment type="cofactor">
    <cofactor evidence="1">
        <name>FAD</name>
        <dbReference type="ChEBI" id="CHEBI:57692"/>
    </cofactor>
</comment>
<dbReference type="Proteomes" id="UP000504638">
    <property type="component" value="Unplaced"/>
</dbReference>
<keyword evidence="4" id="KW-0274">FAD</keyword>
<evidence type="ECO:0000259" key="7">
    <source>
        <dbReference type="PROSITE" id="PS51387"/>
    </source>
</evidence>
<keyword evidence="3" id="KW-0285">Flavoprotein</keyword>
<feature type="chain" id="PRO_5044631852" evidence="6">
    <location>
        <begin position="24"/>
        <end position="543"/>
    </location>
</feature>
<dbReference type="Gene3D" id="3.40.462.20">
    <property type="match status" value="1"/>
</dbReference>
<dbReference type="GO" id="GO:0071949">
    <property type="term" value="F:FAD binding"/>
    <property type="evidence" value="ECO:0007669"/>
    <property type="project" value="InterPro"/>
</dbReference>
<dbReference type="InterPro" id="IPR016166">
    <property type="entry name" value="FAD-bd_PCMH"/>
</dbReference>
<keyword evidence="5" id="KW-0560">Oxidoreductase</keyword>
<dbReference type="InterPro" id="IPR016169">
    <property type="entry name" value="FAD-bd_PCMH_sub2"/>
</dbReference>
<feature type="domain" description="FAD-binding PCMH-type" evidence="7">
    <location>
        <begin position="71"/>
        <end position="242"/>
    </location>
</feature>
<reference evidence="8 10" key="1">
    <citation type="submission" date="2020-01" db="EMBL/GenBank/DDBJ databases">
        <authorList>
            <consortium name="DOE Joint Genome Institute"/>
            <person name="Haridas S."/>
            <person name="Albert R."/>
            <person name="Binder M."/>
            <person name="Bloem J."/>
            <person name="Labutti K."/>
            <person name="Salamov A."/>
            <person name="Andreopoulos B."/>
            <person name="Baker S.E."/>
            <person name="Barry K."/>
            <person name="Bills G."/>
            <person name="Bluhm B.H."/>
            <person name="Cannon C."/>
            <person name="Castanera R."/>
            <person name="Culley D.E."/>
            <person name="Daum C."/>
            <person name="Ezra D."/>
            <person name="Gonzalez J.B."/>
            <person name="Henrissat B."/>
            <person name="Kuo A."/>
            <person name="Liang C."/>
            <person name="Lipzen A."/>
            <person name="Lutzoni F."/>
            <person name="Magnuson J."/>
            <person name="Mondo S."/>
            <person name="Nolan M."/>
            <person name="Ohm R."/>
            <person name="Pangilinan J."/>
            <person name="Park H.-J."/>
            <person name="Ramirez L."/>
            <person name="Alfaro M."/>
            <person name="Sun H."/>
            <person name="Tritt A."/>
            <person name="Yoshinaga Y."/>
            <person name="Zwiers L.-H."/>
            <person name="Turgeon B.G."/>
            <person name="Goodwin S.B."/>
            <person name="Spatafora J.W."/>
            <person name="Crous P.W."/>
            <person name="Grigoriev I.V."/>
        </authorList>
    </citation>
    <scope>NUCLEOTIDE SEQUENCE</scope>
    <source>
        <strain evidence="8 10">CBS 781.70</strain>
    </source>
</reference>
<evidence type="ECO:0000313" key="9">
    <source>
        <dbReference type="Proteomes" id="UP000504638"/>
    </source>
</evidence>
<dbReference type="Gene3D" id="3.30.465.10">
    <property type="match status" value="2"/>
</dbReference>
<dbReference type="InterPro" id="IPR050416">
    <property type="entry name" value="FAD-linked_Oxidoreductase"/>
</dbReference>
<protein>
    <submittedName>
        <fullName evidence="8 10">FAD-binding domain-containing protein</fullName>
    </submittedName>
</protein>
<reference evidence="10" key="2">
    <citation type="submission" date="2020-04" db="EMBL/GenBank/DDBJ databases">
        <authorList>
            <consortium name="NCBI Genome Project"/>
        </authorList>
    </citation>
    <scope>NUCLEOTIDE SEQUENCE</scope>
    <source>
        <strain evidence="10">CBS 781.70</strain>
    </source>
</reference>
<dbReference type="Pfam" id="PF08031">
    <property type="entry name" value="BBE"/>
    <property type="match status" value="1"/>
</dbReference>
<evidence type="ECO:0000313" key="10">
    <source>
        <dbReference type="RefSeq" id="XP_033535105.1"/>
    </source>
</evidence>
<dbReference type="GeneID" id="54415779"/>
<dbReference type="RefSeq" id="XP_033535105.1">
    <property type="nucleotide sequence ID" value="XM_033675209.1"/>
</dbReference>
<proteinExistence type="inferred from homology"/>
<dbReference type="PROSITE" id="PS51387">
    <property type="entry name" value="FAD_PCMH"/>
    <property type="match status" value="1"/>
</dbReference>
<evidence type="ECO:0000256" key="1">
    <source>
        <dbReference type="ARBA" id="ARBA00001974"/>
    </source>
</evidence>
<evidence type="ECO:0000313" key="8">
    <source>
        <dbReference type="EMBL" id="KAF1813474.1"/>
    </source>
</evidence>
<keyword evidence="6" id="KW-0732">Signal</keyword>
<organism evidence="8">
    <name type="scientific">Eremomyces bilateralis CBS 781.70</name>
    <dbReference type="NCBI Taxonomy" id="1392243"/>
    <lineage>
        <taxon>Eukaryota</taxon>
        <taxon>Fungi</taxon>
        <taxon>Dikarya</taxon>
        <taxon>Ascomycota</taxon>
        <taxon>Pezizomycotina</taxon>
        <taxon>Dothideomycetes</taxon>
        <taxon>Dothideomycetes incertae sedis</taxon>
        <taxon>Eremomycetales</taxon>
        <taxon>Eremomycetaceae</taxon>
        <taxon>Eremomyces</taxon>
    </lineage>
</organism>
<sequence length="543" mass="59534">MTPSKGRFSFLLPLTCLIGSVAAAPLEEFVTRQSNLLACVRSVFGNTSDARIVGPTDPTFTDARLGEKIQFDEFPSLIVFAEDVSEVPALVNCAQKSGIRAVPRTGGHHFEAYSTLTDTMTIDISHINYVQVSEDRNTAVVGAGIRLGALYNVLWKHERSFNGGICPTVGLSGFLSSGGFSNQMRDMGLGIDYIQSAKVVLANGQLVTASASENPDLFWAVKGGGGGTYGIVVEYVLEVLEYPRSSMVLINWNETDTNTVRYDVAKRFLDWAPRQDRRFTSQVNVYGTTVQVVGQFLNATGEELTALINDSGLLTIGKPEPIIDGGCNQLNSRLFGYTTFDCQADNEVDPLITNVVPQAFEPVGNYPRFGYNDVPADPAAPVAPAWPRFWRIAKSFIVQKDNLLPDDALRNVIDRIAQLPPEASAWGEWHAWNLSSTADGSDAFAWRDQAYAHLEFQIRGSDDMDVQNGYHDWMADLEGYLRPIVGPASYTGYADSKISVNPLESYFGNNVCKLINVKNQYDPGNFFQNPASIPVRAENGLTC</sequence>
<evidence type="ECO:0000256" key="4">
    <source>
        <dbReference type="ARBA" id="ARBA00022827"/>
    </source>
</evidence>
<gene>
    <name evidence="8 10" type="ORF">P152DRAFT_320854</name>
</gene>
<dbReference type="InterPro" id="IPR006094">
    <property type="entry name" value="Oxid_FAD_bind_N"/>
</dbReference>
<reference evidence="10" key="3">
    <citation type="submission" date="2025-04" db="UniProtKB">
        <authorList>
            <consortium name="RefSeq"/>
        </authorList>
    </citation>
    <scope>IDENTIFICATION</scope>
    <source>
        <strain evidence="10">CBS 781.70</strain>
    </source>
</reference>
<evidence type="ECO:0000256" key="6">
    <source>
        <dbReference type="SAM" id="SignalP"/>
    </source>
</evidence>
<keyword evidence="9" id="KW-1185">Reference proteome</keyword>
<dbReference type="EMBL" id="ML975155">
    <property type="protein sequence ID" value="KAF1813474.1"/>
    <property type="molecule type" value="Genomic_DNA"/>
</dbReference>
<dbReference type="PANTHER" id="PTHR42973">
    <property type="entry name" value="BINDING OXIDOREDUCTASE, PUTATIVE (AFU_ORTHOLOGUE AFUA_1G17690)-RELATED"/>
    <property type="match status" value="1"/>
</dbReference>
<dbReference type="SUPFAM" id="SSF56176">
    <property type="entry name" value="FAD-binding/transporter-associated domain-like"/>
    <property type="match status" value="1"/>
</dbReference>
<dbReference type="GO" id="GO:0016491">
    <property type="term" value="F:oxidoreductase activity"/>
    <property type="evidence" value="ECO:0007669"/>
    <property type="project" value="UniProtKB-KW"/>
</dbReference>
<comment type="similarity">
    <text evidence="2">Belongs to the oxygen-dependent FAD-linked oxidoreductase family.</text>
</comment>
<dbReference type="OrthoDB" id="415825at2759"/>
<dbReference type="PANTHER" id="PTHR42973:SF39">
    <property type="entry name" value="FAD-BINDING PCMH-TYPE DOMAIN-CONTAINING PROTEIN"/>
    <property type="match status" value="1"/>
</dbReference>
<evidence type="ECO:0000256" key="2">
    <source>
        <dbReference type="ARBA" id="ARBA00005466"/>
    </source>
</evidence>
<dbReference type="InterPro" id="IPR012951">
    <property type="entry name" value="BBE"/>
</dbReference>
<evidence type="ECO:0000256" key="3">
    <source>
        <dbReference type="ARBA" id="ARBA00022630"/>
    </source>
</evidence>
<dbReference type="InterPro" id="IPR036318">
    <property type="entry name" value="FAD-bd_PCMH-like_sf"/>
</dbReference>
<evidence type="ECO:0000256" key="5">
    <source>
        <dbReference type="ARBA" id="ARBA00023002"/>
    </source>
</evidence>